<keyword evidence="2" id="KW-0472">Membrane</keyword>
<dbReference type="GeneID" id="82148849"/>
<dbReference type="EMBL" id="SJSA01000001">
    <property type="protein sequence ID" value="TGG39818.1"/>
    <property type="molecule type" value="Genomic_DNA"/>
</dbReference>
<organism evidence="3 4">
    <name type="scientific">Duncaniella freteri</name>
    <dbReference type="NCBI Taxonomy" id="2530391"/>
    <lineage>
        <taxon>Bacteria</taxon>
        <taxon>Pseudomonadati</taxon>
        <taxon>Bacteroidota</taxon>
        <taxon>Bacteroidia</taxon>
        <taxon>Bacteroidales</taxon>
        <taxon>Muribaculaceae</taxon>
        <taxon>Duncaniella</taxon>
    </lineage>
</organism>
<evidence type="ECO:0000313" key="4">
    <source>
        <dbReference type="Proteomes" id="UP000297635"/>
    </source>
</evidence>
<evidence type="ECO:0000256" key="1">
    <source>
        <dbReference type="SAM" id="MobiDB-lite"/>
    </source>
</evidence>
<evidence type="ECO:0000256" key="2">
    <source>
        <dbReference type="SAM" id="Phobius"/>
    </source>
</evidence>
<evidence type="ECO:0000313" key="3">
    <source>
        <dbReference type="EMBL" id="TGG39818.1"/>
    </source>
</evidence>
<feature type="compositionally biased region" description="Low complexity" evidence="1">
    <location>
        <begin position="85"/>
        <end position="96"/>
    </location>
</feature>
<feature type="transmembrane region" description="Helical" evidence="2">
    <location>
        <begin position="12"/>
        <end position="30"/>
    </location>
</feature>
<dbReference type="AlphaFoldDB" id="A0A4Z0V8V7"/>
<reference evidence="3 4" key="1">
    <citation type="submission" date="2019-02" db="EMBL/GenBank/DDBJ databases">
        <title>Isolation and identification of novel species under the genus Muribaculum.</title>
        <authorList>
            <person name="Miyake S."/>
            <person name="Ding Y."/>
            <person name="Low A."/>
            <person name="Soh M."/>
            <person name="Seedorf H."/>
        </authorList>
    </citation>
    <scope>NUCLEOTIDE SEQUENCE [LARGE SCALE GENOMIC DNA]</scope>
    <source>
        <strain evidence="3 4">TLL-A3</strain>
    </source>
</reference>
<keyword evidence="2" id="KW-0812">Transmembrane</keyword>
<proteinExistence type="predicted"/>
<sequence>MSNIPITSGEKRGLIVLIAVLLIVTLILTWRSCMVSGDAFCNTDCKDRVKHHTSEVYDSAVTVSPELVDDRSRGSGGNKRKRKVSSSASSAPPVTRSPRDERVN</sequence>
<feature type="region of interest" description="Disordered" evidence="1">
    <location>
        <begin position="65"/>
        <end position="104"/>
    </location>
</feature>
<keyword evidence="2" id="KW-1133">Transmembrane helix</keyword>
<accession>A0A4Z0V8V7</accession>
<dbReference type="Proteomes" id="UP000297635">
    <property type="component" value="Unassembled WGS sequence"/>
</dbReference>
<name>A0A4Z0V8V7_9BACT</name>
<dbReference type="RefSeq" id="WP_135470671.1">
    <property type="nucleotide sequence ID" value="NZ_CASGTF010000003.1"/>
</dbReference>
<protein>
    <submittedName>
        <fullName evidence="3">Uncharacterized protein</fullName>
    </submittedName>
</protein>
<gene>
    <name evidence="3" type="ORF">EZ315_03525</name>
</gene>
<comment type="caution">
    <text evidence="3">The sequence shown here is derived from an EMBL/GenBank/DDBJ whole genome shotgun (WGS) entry which is preliminary data.</text>
</comment>
<keyword evidence="4" id="KW-1185">Reference proteome</keyword>